<dbReference type="OrthoDB" id="2139606at2759"/>
<dbReference type="Proteomes" id="UP000037751">
    <property type="component" value="Unassembled WGS sequence"/>
</dbReference>
<keyword evidence="2" id="KW-0812">Transmembrane</keyword>
<dbReference type="EMBL" id="LGAV01000002">
    <property type="protein sequence ID" value="KOS15534.1"/>
    <property type="molecule type" value="Genomic_DNA"/>
</dbReference>
<proteinExistence type="predicted"/>
<organism evidence="3 4">
    <name type="scientific">Malassezia pachydermatis</name>
    <dbReference type="NCBI Taxonomy" id="77020"/>
    <lineage>
        <taxon>Eukaryota</taxon>
        <taxon>Fungi</taxon>
        <taxon>Dikarya</taxon>
        <taxon>Basidiomycota</taxon>
        <taxon>Ustilaginomycotina</taxon>
        <taxon>Malasseziomycetes</taxon>
        <taxon>Malasseziales</taxon>
        <taxon>Malasseziaceae</taxon>
        <taxon>Malassezia</taxon>
    </lineage>
</organism>
<dbReference type="InterPro" id="IPR021100">
    <property type="entry name" value="N-glycosylation_EOS1"/>
</dbReference>
<feature type="transmembrane region" description="Helical" evidence="2">
    <location>
        <begin position="145"/>
        <end position="165"/>
    </location>
</feature>
<name>A0A0M8MW48_9BASI</name>
<feature type="compositionally biased region" description="Low complexity" evidence="1">
    <location>
        <begin position="363"/>
        <end position="376"/>
    </location>
</feature>
<feature type="compositionally biased region" description="Basic and acidic residues" evidence="1">
    <location>
        <begin position="280"/>
        <end position="290"/>
    </location>
</feature>
<comment type="caution">
    <text evidence="3">The sequence shown here is derived from an EMBL/GenBank/DDBJ whole genome shotgun (WGS) entry which is preliminary data.</text>
</comment>
<feature type="compositionally biased region" description="Polar residues" evidence="1">
    <location>
        <begin position="70"/>
        <end position="85"/>
    </location>
</feature>
<dbReference type="STRING" id="77020.A0A0M8MW48"/>
<feature type="transmembrane region" description="Helical" evidence="2">
    <location>
        <begin position="440"/>
        <end position="460"/>
    </location>
</feature>
<feature type="transmembrane region" description="Helical" evidence="2">
    <location>
        <begin position="250"/>
        <end position="267"/>
    </location>
</feature>
<accession>A0A0M8MW48</accession>
<dbReference type="AlphaFoldDB" id="A0A0M8MW48"/>
<keyword evidence="4" id="KW-1185">Reference proteome</keyword>
<feature type="region of interest" description="Disordered" evidence="1">
    <location>
        <begin position="1"/>
        <end position="30"/>
    </location>
</feature>
<feature type="transmembrane region" description="Helical" evidence="2">
    <location>
        <begin position="222"/>
        <end position="244"/>
    </location>
</feature>
<keyword evidence="2" id="KW-0472">Membrane</keyword>
<protein>
    <submittedName>
        <fullName evidence="3">Myp1 protein</fullName>
    </submittedName>
</protein>
<evidence type="ECO:0000313" key="4">
    <source>
        <dbReference type="Proteomes" id="UP000037751"/>
    </source>
</evidence>
<dbReference type="Pfam" id="PF12326">
    <property type="entry name" value="EOS1"/>
    <property type="match status" value="1"/>
</dbReference>
<dbReference type="GO" id="GO:0005789">
    <property type="term" value="C:endoplasmic reticulum membrane"/>
    <property type="evidence" value="ECO:0007669"/>
    <property type="project" value="InterPro"/>
</dbReference>
<gene>
    <name evidence="3" type="ORF">Malapachy_2604</name>
</gene>
<sequence length="466" mass="53615">MSELPPPYTVVDERHSRHNSISTPSSDRHSLLRTDSYLSDAHSMSSLDLFVSADDLRARPLRQRFKPSRSGLSDSHPVSCSTSALHSEDELDSIQRSNPSNSGLSSMVPSFLSTDSPRPSRVETTEEVEPLQPLPMAFAILLHSLRLFAVVPGAYGTMIFLRRAYIEGSQGRWLRESYKDENASAVEYIASMLWTVCTAFHALSVTTLLLRRWLIYYTIIPTLIRLVTFQSISWSLVRLVLYASGQSQPLGAWVAVSTFTAFFEIFARWTTSNITDIDEPSSHDHGHSDVNETGISDGEGLSHFEHDDMDHQDLQHPWVWQLSRERRYRLYREQGLRFFRALMGGPTDTVDTDSDLEPPSKQSLTPSVPTSSASSTVSVREIQEWHRRIDERRQRKLQDRTRRKHLKKKSRMSMFFQNYRAARIHSRRVFHWEVAMWRNVMPVGVLAYVTLWILLIEFSFTRHLQS</sequence>
<feature type="compositionally biased region" description="Polar residues" evidence="1">
    <location>
        <begin position="94"/>
        <end position="117"/>
    </location>
</feature>
<feature type="region of interest" description="Disordered" evidence="1">
    <location>
        <begin position="349"/>
        <end position="376"/>
    </location>
</feature>
<feature type="region of interest" description="Disordered" evidence="1">
    <location>
        <begin position="66"/>
        <end position="127"/>
    </location>
</feature>
<reference evidence="3 4" key="1">
    <citation type="submission" date="2015-07" db="EMBL/GenBank/DDBJ databases">
        <title>Draft Genome Sequence of Malassezia furfur CBS1878 and Malassezia pachydermatis CBS1879.</title>
        <authorList>
            <person name="Triana S."/>
            <person name="Ohm R."/>
            <person name="Gonzalez A."/>
            <person name="DeCock H."/>
            <person name="Restrepo S."/>
            <person name="Celis A."/>
        </authorList>
    </citation>
    <scope>NUCLEOTIDE SEQUENCE [LARGE SCALE GENOMIC DNA]</scope>
    <source>
        <strain evidence="3 4">CBS 1879</strain>
    </source>
</reference>
<feature type="region of interest" description="Disordered" evidence="1">
    <location>
        <begin position="277"/>
        <end position="302"/>
    </location>
</feature>
<evidence type="ECO:0000313" key="3">
    <source>
        <dbReference type="EMBL" id="KOS15534.1"/>
    </source>
</evidence>
<dbReference type="VEuPathDB" id="FungiDB:Malapachy_2604"/>
<evidence type="ECO:0000256" key="1">
    <source>
        <dbReference type="SAM" id="MobiDB-lite"/>
    </source>
</evidence>
<keyword evidence="2" id="KW-1133">Transmembrane helix</keyword>
<dbReference type="RefSeq" id="XP_017993166.1">
    <property type="nucleotide sequence ID" value="XM_018137092.1"/>
</dbReference>
<dbReference type="GO" id="GO:0006487">
    <property type="term" value="P:protein N-linked glycosylation"/>
    <property type="evidence" value="ECO:0007669"/>
    <property type="project" value="TreeGrafter"/>
</dbReference>
<dbReference type="PANTHER" id="PTHR28147:SF1">
    <property type="entry name" value="N-GLYCOSYLATION PROTEIN EOS1"/>
    <property type="match status" value="1"/>
</dbReference>
<dbReference type="PANTHER" id="PTHR28147">
    <property type="entry name" value="N-GLYCOSYLATION PROTEIN EOS1"/>
    <property type="match status" value="1"/>
</dbReference>
<dbReference type="GeneID" id="28728967"/>
<dbReference type="GO" id="GO:0034599">
    <property type="term" value="P:cellular response to oxidative stress"/>
    <property type="evidence" value="ECO:0007669"/>
    <property type="project" value="InterPro"/>
</dbReference>
<evidence type="ECO:0000256" key="2">
    <source>
        <dbReference type="SAM" id="Phobius"/>
    </source>
</evidence>